<dbReference type="PANTHER" id="PTHR11640">
    <property type="entry name" value="NEPHRIN"/>
    <property type="match status" value="1"/>
</dbReference>
<feature type="domain" description="Ig-like" evidence="8">
    <location>
        <begin position="389"/>
        <end position="486"/>
    </location>
</feature>
<evidence type="ECO:0000256" key="7">
    <source>
        <dbReference type="SAM" id="Phobius"/>
    </source>
</evidence>
<dbReference type="AlphaFoldDB" id="A0AAN8JH20"/>
<evidence type="ECO:0000256" key="4">
    <source>
        <dbReference type="ARBA" id="ARBA00023180"/>
    </source>
</evidence>
<keyword evidence="5" id="KW-0393">Immunoglobulin domain</keyword>
<dbReference type="InterPro" id="IPR007110">
    <property type="entry name" value="Ig-like_dom"/>
</dbReference>
<evidence type="ECO:0000313" key="9">
    <source>
        <dbReference type="EMBL" id="KAK6174064.1"/>
    </source>
</evidence>
<keyword evidence="2 7" id="KW-0472">Membrane</keyword>
<comment type="caution">
    <text evidence="9">The sequence shown here is derived from an EMBL/GenBank/DDBJ whole genome shotgun (WGS) entry which is preliminary data.</text>
</comment>
<feature type="domain" description="Ig-like" evidence="8">
    <location>
        <begin position="301"/>
        <end position="382"/>
    </location>
</feature>
<dbReference type="InterPro" id="IPR003598">
    <property type="entry name" value="Ig_sub2"/>
</dbReference>
<name>A0AAN8JH20_PATCE</name>
<keyword evidence="10" id="KW-1185">Reference proteome</keyword>
<accession>A0AAN8JH20</accession>
<feature type="domain" description="Ig-like" evidence="8">
    <location>
        <begin position="210"/>
        <end position="294"/>
    </location>
</feature>
<dbReference type="GO" id="GO:0005886">
    <property type="term" value="C:plasma membrane"/>
    <property type="evidence" value="ECO:0007669"/>
    <property type="project" value="TreeGrafter"/>
</dbReference>
<dbReference type="InterPro" id="IPR036179">
    <property type="entry name" value="Ig-like_dom_sf"/>
</dbReference>
<reference evidence="9 10" key="1">
    <citation type="submission" date="2024-01" db="EMBL/GenBank/DDBJ databases">
        <title>The genome of the rayed Mediterranean limpet Patella caerulea (Linnaeus, 1758).</title>
        <authorList>
            <person name="Anh-Thu Weber A."/>
            <person name="Halstead-Nussloch G."/>
        </authorList>
    </citation>
    <scope>NUCLEOTIDE SEQUENCE [LARGE SCALE GENOMIC DNA]</scope>
    <source>
        <strain evidence="9">AATW-2023a</strain>
        <tissue evidence="9">Whole specimen</tissue>
    </source>
</reference>
<evidence type="ECO:0000256" key="6">
    <source>
        <dbReference type="SAM" id="MobiDB-lite"/>
    </source>
</evidence>
<dbReference type="PROSITE" id="PS50835">
    <property type="entry name" value="IG_LIKE"/>
    <property type="match status" value="4"/>
</dbReference>
<dbReference type="Proteomes" id="UP001347796">
    <property type="component" value="Unassembled WGS sequence"/>
</dbReference>
<dbReference type="GO" id="GO:0005911">
    <property type="term" value="C:cell-cell junction"/>
    <property type="evidence" value="ECO:0007669"/>
    <property type="project" value="TreeGrafter"/>
</dbReference>
<dbReference type="CDD" id="cd00096">
    <property type="entry name" value="Ig"/>
    <property type="match status" value="1"/>
</dbReference>
<dbReference type="InterPro" id="IPR003599">
    <property type="entry name" value="Ig_sub"/>
</dbReference>
<dbReference type="EMBL" id="JAZGQO010000011">
    <property type="protein sequence ID" value="KAK6174064.1"/>
    <property type="molecule type" value="Genomic_DNA"/>
</dbReference>
<dbReference type="Pfam" id="PF07679">
    <property type="entry name" value="I-set"/>
    <property type="match status" value="1"/>
</dbReference>
<evidence type="ECO:0000313" key="10">
    <source>
        <dbReference type="Proteomes" id="UP001347796"/>
    </source>
</evidence>
<dbReference type="SUPFAM" id="SSF48726">
    <property type="entry name" value="Immunoglobulin"/>
    <property type="match status" value="5"/>
</dbReference>
<evidence type="ECO:0000256" key="1">
    <source>
        <dbReference type="ARBA" id="ARBA00004479"/>
    </source>
</evidence>
<dbReference type="Gene3D" id="2.60.40.10">
    <property type="entry name" value="Immunoglobulins"/>
    <property type="match status" value="5"/>
</dbReference>
<dbReference type="InterPro" id="IPR013098">
    <property type="entry name" value="Ig_I-set"/>
</dbReference>
<evidence type="ECO:0000256" key="2">
    <source>
        <dbReference type="ARBA" id="ARBA00023136"/>
    </source>
</evidence>
<feature type="domain" description="Ig-like" evidence="8">
    <location>
        <begin position="125"/>
        <end position="205"/>
    </location>
</feature>
<evidence type="ECO:0000256" key="3">
    <source>
        <dbReference type="ARBA" id="ARBA00023157"/>
    </source>
</evidence>
<dbReference type="SMART" id="SM00408">
    <property type="entry name" value="IGc2"/>
    <property type="match status" value="4"/>
</dbReference>
<evidence type="ECO:0000256" key="5">
    <source>
        <dbReference type="ARBA" id="ARBA00023319"/>
    </source>
</evidence>
<protein>
    <recommendedName>
        <fullName evidence="8">Ig-like domain-containing protein</fullName>
    </recommendedName>
</protein>
<dbReference type="InterPro" id="IPR051275">
    <property type="entry name" value="Cell_adhesion_signaling"/>
</dbReference>
<keyword evidence="7" id="KW-0812">Transmembrane</keyword>
<keyword evidence="3" id="KW-1015">Disulfide bond</keyword>
<evidence type="ECO:0000259" key="8">
    <source>
        <dbReference type="PROSITE" id="PS50835"/>
    </source>
</evidence>
<dbReference type="PANTHER" id="PTHR11640:SF31">
    <property type="entry name" value="IRREGULAR CHIASM C-ROUGHEST PROTEIN-RELATED"/>
    <property type="match status" value="1"/>
</dbReference>
<comment type="subcellular location">
    <subcellularLocation>
        <location evidence="1">Membrane</location>
        <topology evidence="1">Single-pass type I membrane protein</topology>
    </subcellularLocation>
</comment>
<dbReference type="InterPro" id="IPR013783">
    <property type="entry name" value="Ig-like_fold"/>
</dbReference>
<dbReference type="Pfam" id="PF13927">
    <property type="entry name" value="Ig_3"/>
    <property type="match status" value="2"/>
</dbReference>
<proteinExistence type="predicted"/>
<feature type="transmembrane region" description="Helical" evidence="7">
    <location>
        <begin position="510"/>
        <end position="536"/>
    </location>
</feature>
<sequence length="639" mass="69847">MSLTSVTGQRYSLSGPASYGIRGGDYRFICQISGGNIQLNDVIQFTKNNISICRQVLTCDPGSSSDTRYTCGCSNGNKRQHYLKITNVTSTDAGTWTCGDTFNTGTSSPVTIPVYYGPENIRFTPTISSIIVIENDSRTVTCLADCNPTCNISWYKGTDTRDAKIFSSKVLLQLNNIQRQDRVYTCQAKHRIMTTTPLTKTLQITVYYGPENIKFTPTSSSITAIENESRIVTCSANCNPPPCNINWYKKAETVASGRNGLLQLINIKRQQAGNYTCQVANTQIPDSLQSKQLMIIVHYPPTITSLISDATNNMIDGDSTVTFTCSVDSLPSSIISWSRSQQGEQPYSGSQYTIPKAGCQHTDNYTCTASNNIGQPVSKTIPLYVRCIPVLDPKQESKTSISVGRAETGVLSIHVLAYPLPVYTWYYQPQGGCEKPVTDFRIRQEDDGLSSTLTIQDVTEDDSGKYIVYVNNSLGTRSTLFNLAVTSQDEGSTCSNQCSNNDVFSREPGVGVGIAIGVGICFIIVGITTVLLWIIWKKTGKKVCFKKMNGDKTVVNDTVSHNTELNNINLSDTPHVYDHVSAANTRDTANTSVAQASTTQPDNTHITQAGTTDSGITTQASTIEPTNPDYQHIHNIITI</sequence>
<organism evidence="9 10">
    <name type="scientific">Patella caerulea</name>
    <name type="common">Rayed Mediterranean limpet</name>
    <dbReference type="NCBI Taxonomy" id="87958"/>
    <lineage>
        <taxon>Eukaryota</taxon>
        <taxon>Metazoa</taxon>
        <taxon>Spiralia</taxon>
        <taxon>Lophotrochozoa</taxon>
        <taxon>Mollusca</taxon>
        <taxon>Gastropoda</taxon>
        <taxon>Patellogastropoda</taxon>
        <taxon>Patelloidea</taxon>
        <taxon>Patellidae</taxon>
        <taxon>Patella</taxon>
    </lineage>
</organism>
<dbReference type="GO" id="GO:0098609">
    <property type="term" value="P:cell-cell adhesion"/>
    <property type="evidence" value="ECO:0007669"/>
    <property type="project" value="TreeGrafter"/>
</dbReference>
<keyword evidence="4" id="KW-0325">Glycoprotein</keyword>
<feature type="region of interest" description="Disordered" evidence="6">
    <location>
        <begin position="587"/>
        <end position="612"/>
    </location>
</feature>
<keyword evidence="7" id="KW-1133">Transmembrane helix</keyword>
<gene>
    <name evidence="9" type="ORF">SNE40_017409</name>
</gene>
<dbReference type="GO" id="GO:0050839">
    <property type="term" value="F:cell adhesion molecule binding"/>
    <property type="evidence" value="ECO:0007669"/>
    <property type="project" value="TreeGrafter"/>
</dbReference>
<dbReference type="SMART" id="SM00409">
    <property type="entry name" value="IG"/>
    <property type="match status" value="5"/>
</dbReference>